<dbReference type="AlphaFoldDB" id="T0CKS8"/>
<dbReference type="PANTHER" id="PTHR43539">
    <property type="entry name" value="FLAVIN-BINDING MONOOXYGENASE-LIKE PROTEIN (AFU_ORTHOLOGUE AFUA_4G09220)"/>
    <property type="match status" value="1"/>
</dbReference>
<organism evidence="2 3">
    <name type="scientific">Alicyclobacillus acidoterrestris (strain ATCC 49025 / DSM 3922 / CIP 106132 / NCIMB 13137 / GD3B)</name>
    <dbReference type="NCBI Taxonomy" id="1356854"/>
    <lineage>
        <taxon>Bacteria</taxon>
        <taxon>Bacillati</taxon>
        <taxon>Bacillota</taxon>
        <taxon>Bacilli</taxon>
        <taxon>Bacillales</taxon>
        <taxon>Alicyclobacillaceae</taxon>
        <taxon>Alicyclobacillus</taxon>
    </lineage>
</organism>
<accession>A0A9E6ZID3</accession>
<dbReference type="InterPro" id="IPR036188">
    <property type="entry name" value="FAD/NAD-bd_sf"/>
</dbReference>
<reference evidence="3" key="1">
    <citation type="journal article" date="2022" name="G3 (Bethesda)">
        <title>Unveiling the complete genome sequence of Alicyclobacillus acidoterrestris DSM 3922T, a taint-producing strain.</title>
        <authorList>
            <person name="Leonardo I.C."/>
            <person name="Barreto Crespo M.T."/>
            <person name="Gaspar F.B."/>
        </authorList>
    </citation>
    <scope>NUCLEOTIDE SEQUENCE [LARGE SCALE GENOMIC DNA]</scope>
    <source>
        <strain evidence="3">DSM 3922</strain>
    </source>
</reference>
<gene>
    <name evidence="2" type="ORF">K1I37_13405</name>
</gene>
<dbReference type="GO" id="GO:0050660">
    <property type="term" value="F:flavin adenine dinucleotide binding"/>
    <property type="evidence" value="ECO:0007669"/>
    <property type="project" value="TreeGrafter"/>
</dbReference>
<evidence type="ECO:0000313" key="2">
    <source>
        <dbReference type="EMBL" id="UNO47686.1"/>
    </source>
</evidence>
<dbReference type="PANTHER" id="PTHR43539:SF89">
    <property type="entry name" value="NAD(P)-BINDING DOMAIN-CONTAINING PROTEIN"/>
    <property type="match status" value="1"/>
</dbReference>
<dbReference type="Gene3D" id="3.50.50.60">
    <property type="entry name" value="FAD/NAD(P)-binding domain"/>
    <property type="match status" value="1"/>
</dbReference>
<dbReference type="PRINTS" id="PR00469">
    <property type="entry name" value="PNDRDTASEII"/>
</dbReference>
<dbReference type="SUPFAM" id="SSF51905">
    <property type="entry name" value="FAD/NAD(P)-binding domain"/>
    <property type="match status" value="1"/>
</dbReference>
<dbReference type="Proteomes" id="UP000829401">
    <property type="component" value="Chromosome"/>
</dbReference>
<dbReference type="KEGG" id="aaco:K1I37_13405"/>
<accession>T0CKS8</accession>
<sequence>MNKTQDCTATALMGHVYDVVIVGAGAAGIGVGIVLSQLGVNNFVVVEGETVGASFKKWPQETRFITPSFPGQGFGALDLNAIVPDTSPGYTLATEHMSGAEYAEYLHAVAEHFDIPICEHTYVRRVDKSGEVFLLETSQGLVESRFVVWATGEFHYPEDAAFQGAEVCLHSSRVASWSALAGDDYLIIGGNESGMDAAYHLIQSSKRVIRFGFTLKTARLGCARRNLSVRQGFAVDCLSLLSISNGQRVRR</sequence>
<dbReference type="STRING" id="1356854.N007_18205"/>
<evidence type="ECO:0000256" key="1">
    <source>
        <dbReference type="ARBA" id="ARBA00023002"/>
    </source>
</evidence>
<keyword evidence="1" id="KW-0560">Oxidoreductase</keyword>
<dbReference type="EMBL" id="CP080467">
    <property type="protein sequence ID" value="UNO47686.1"/>
    <property type="molecule type" value="Genomic_DNA"/>
</dbReference>
<name>T0CKS8_ALIAG</name>
<dbReference type="Pfam" id="PF13738">
    <property type="entry name" value="Pyr_redox_3"/>
    <property type="match status" value="1"/>
</dbReference>
<dbReference type="GO" id="GO:0004497">
    <property type="term" value="F:monooxygenase activity"/>
    <property type="evidence" value="ECO:0007669"/>
    <property type="project" value="TreeGrafter"/>
</dbReference>
<evidence type="ECO:0000313" key="3">
    <source>
        <dbReference type="Proteomes" id="UP000829401"/>
    </source>
</evidence>
<keyword evidence="3" id="KW-1185">Reference proteome</keyword>
<dbReference type="RefSeq" id="WP_021294746.1">
    <property type="nucleotide sequence ID" value="NZ_AURB01000008.1"/>
</dbReference>
<proteinExistence type="predicted"/>
<dbReference type="eggNOG" id="COG2072">
    <property type="taxonomic scope" value="Bacteria"/>
</dbReference>
<protein>
    <submittedName>
        <fullName evidence="2">NAD(P)-binding domain-containing protein</fullName>
    </submittedName>
</protein>
<dbReference type="PRINTS" id="PR00368">
    <property type="entry name" value="FADPNR"/>
</dbReference>
<dbReference type="InterPro" id="IPR050982">
    <property type="entry name" value="Auxin_biosynth/cation_transpt"/>
</dbReference>